<sequence>MSKNINFKKQDEWVAAKVPQLFTFEYEGETIEVNPVLSPEQCMRMGDEITAIVVGADRYYPELCTFAQRLSVVNAIVTNVKIDGDHIFRHWNWLMYTDFYNKLWQACSEDVRDSIRSLFDAAEEQIKHLLDIQHRSAVDLLMEALLDKANQWMDKQVTGVNVESVLQAVQDLKELNQEDKLVPKILEFRDRNGGDNETVRGEVSGIPQEES</sequence>
<evidence type="ECO:0000256" key="1">
    <source>
        <dbReference type="SAM" id="MobiDB-lite"/>
    </source>
</evidence>
<dbReference type="Proteomes" id="UP001168575">
    <property type="component" value="Unassembled WGS sequence"/>
</dbReference>
<gene>
    <name evidence="2" type="ORF">Q3982_08390</name>
</gene>
<accession>A0AA43RKW6</accession>
<comment type="caution">
    <text evidence="2">The sequence shown here is derived from an EMBL/GenBank/DDBJ whole genome shotgun (WGS) entry which is preliminary data.</text>
</comment>
<evidence type="ECO:0000313" key="3">
    <source>
        <dbReference type="Proteomes" id="UP001168575"/>
    </source>
</evidence>
<reference evidence="2" key="1">
    <citation type="submission" date="2023-07" db="EMBL/GenBank/DDBJ databases">
        <title>Between Cages and Wild: Unraveling the Impact of Captivity on Animal Microbiomes and Antimicrobial Resistance.</title>
        <authorList>
            <person name="Schmartz G.P."/>
            <person name="Rehner J."/>
            <person name="Schuff M.J."/>
            <person name="Becker S.L."/>
            <person name="Kravczyk M."/>
            <person name="Gurevich A."/>
            <person name="Francke R."/>
            <person name="Mueller R."/>
            <person name="Keller V."/>
            <person name="Keller A."/>
        </authorList>
    </citation>
    <scope>NUCLEOTIDE SEQUENCE</scope>
    <source>
        <strain evidence="2">S12M_St_49</strain>
    </source>
</reference>
<name>A0AA43RKW6_9ACTN</name>
<dbReference type="EMBL" id="JAUMVS010000258">
    <property type="protein sequence ID" value="MDO4842676.1"/>
    <property type="molecule type" value="Genomic_DNA"/>
</dbReference>
<feature type="region of interest" description="Disordered" evidence="1">
    <location>
        <begin position="192"/>
        <end position="211"/>
    </location>
</feature>
<evidence type="ECO:0000313" key="2">
    <source>
        <dbReference type="EMBL" id="MDO4842676.1"/>
    </source>
</evidence>
<protein>
    <submittedName>
        <fullName evidence="2">Uncharacterized protein</fullName>
    </submittedName>
</protein>
<dbReference type="AlphaFoldDB" id="A0AA43RKW6"/>
<proteinExistence type="predicted"/>
<keyword evidence="3" id="KW-1185">Reference proteome</keyword>
<organism evidence="2 3">
    <name type="scientific">Phoenicibacter congonensis</name>
    <dbReference type="NCBI Taxonomy" id="1944646"/>
    <lineage>
        <taxon>Bacteria</taxon>
        <taxon>Bacillati</taxon>
        <taxon>Actinomycetota</taxon>
        <taxon>Coriobacteriia</taxon>
        <taxon>Eggerthellales</taxon>
        <taxon>Eggerthellaceae</taxon>
        <taxon>Phoenicibacter</taxon>
    </lineage>
</organism>